<dbReference type="GO" id="GO:0006313">
    <property type="term" value="P:DNA transposition"/>
    <property type="evidence" value="ECO:0007669"/>
    <property type="project" value="InterPro"/>
</dbReference>
<comment type="caution">
    <text evidence="2">The sequence shown here is derived from an EMBL/GenBank/DDBJ whole genome shotgun (WGS) entry which is preliminary data.</text>
</comment>
<organism evidence="2 3">
    <name type="scientific">Microcystis aeruginosa PCC 9443</name>
    <dbReference type="NCBI Taxonomy" id="1160281"/>
    <lineage>
        <taxon>Bacteria</taxon>
        <taxon>Bacillati</taxon>
        <taxon>Cyanobacteriota</taxon>
        <taxon>Cyanophyceae</taxon>
        <taxon>Oscillatoriophycideae</taxon>
        <taxon>Chroococcales</taxon>
        <taxon>Microcystaceae</taxon>
        <taxon>Microcystis</taxon>
    </lineage>
</organism>
<protein>
    <submittedName>
        <fullName evidence="2">Transposase</fullName>
    </submittedName>
</protein>
<reference evidence="2 3" key="1">
    <citation type="submission" date="2012-04" db="EMBL/GenBank/DDBJ databases">
        <authorList>
            <person name="Genoscope - CEA"/>
        </authorList>
    </citation>
    <scope>NUCLEOTIDE SEQUENCE [LARGE SCALE GENOMIC DNA]</scope>
    <source>
        <strain evidence="2 3">9443</strain>
    </source>
</reference>
<sequence length="214" mass="24860">MRDRLLTLPVVVALLVSLVYRQIAGLSEAVRVLKEEGLLWVEPLKVSKQAVSKRLMSLPTEILVLLLRNILEKRKEMSGKISRSEKWQKVREKFSVIWIADGSTLEQLRKRLKASEKESGKLAGRIMMIVEAFTQVPVTVWYQKNERCNDKVWAEQLINELPTSGWLVVDLGFFSFPWFDQFTKEGKYFLTRMRGKTSYQIKQVLSAGKLDRER</sequence>
<dbReference type="GO" id="GO:0004803">
    <property type="term" value="F:transposase activity"/>
    <property type="evidence" value="ECO:0007669"/>
    <property type="project" value="InterPro"/>
</dbReference>
<dbReference type="EMBL" id="CAIJ01000070">
    <property type="protein sequence ID" value="CCI01118.1"/>
    <property type="molecule type" value="Genomic_DNA"/>
</dbReference>
<proteinExistence type="predicted"/>
<dbReference type="SUPFAM" id="SSF53098">
    <property type="entry name" value="Ribonuclease H-like"/>
    <property type="match status" value="1"/>
</dbReference>
<dbReference type="Pfam" id="PF01609">
    <property type="entry name" value="DDE_Tnp_1"/>
    <property type="match status" value="1"/>
</dbReference>
<dbReference type="InterPro" id="IPR002559">
    <property type="entry name" value="Transposase_11"/>
</dbReference>
<gene>
    <name evidence="2" type="ORF">MICAC_1610005</name>
</gene>
<evidence type="ECO:0000313" key="3">
    <source>
        <dbReference type="Proteomes" id="UP000003480"/>
    </source>
</evidence>
<feature type="domain" description="Transposase IS4-like" evidence="1">
    <location>
        <begin position="99"/>
        <end position="207"/>
    </location>
</feature>
<accession>I4FZK7</accession>
<evidence type="ECO:0000313" key="2">
    <source>
        <dbReference type="EMBL" id="CCI01118.1"/>
    </source>
</evidence>
<dbReference type="Proteomes" id="UP000003480">
    <property type="component" value="Unassembled WGS sequence"/>
</dbReference>
<dbReference type="RefSeq" id="WP_002766243.1">
    <property type="nucleotide sequence ID" value="NZ_HE972952.1"/>
</dbReference>
<dbReference type="GO" id="GO:0003677">
    <property type="term" value="F:DNA binding"/>
    <property type="evidence" value="ECO:0007669"/>
    <property type="project" value="InterPro"/>
</dbReference>
<dbReference type="AlphaFoldDB" id="I4FZK7"/>
<evidence type="ECO:0000259" key="1">
    <source>
        <dbReference type="Pfam" id="PF01609"/>
    </source>
</evidence>
<name>I4FZK7_MICAE</name>
<dbReference type="HOGENOM" id="CLU_1048934_0_0_3"/>
<dbReference type="InterPro" id="IPR012337">
    <property type="entry name" value="RNaseH-like_sf"/>
</dbReference>